<comment type="subcellular location">
    <subcellularLocation>
        <location evidence="1">Cell membrane</location>
        <topology evidence="1">Multi-pass membrane protein</topology>
    </subcellularLocation>
</comment>
<evidence type="ECO:0000256" key="1">
    <source>
        <dbReference type="ARBA" id="ARBA00004651"/>
    </source>
</evidence>
<dbReference type="PANTHER" id="PTHR32089:SF117">
    <property type="entry name" value="METHYL ACCEPTING SENSORY TRANSDUCER WITH CACHE_1 SMALL MOLECULE BINDING DOMAIN"/>
    <property type="match status" value="1"/>
</dbReference>
<feature type="domain" description="HAMP" evidence="13">
    <location>
        <begin position="295"/>
        <end position="349"/>
    </location>
</feature>
<dbReference type="Gene3D" id="3.30.450.20">
    <property type="entry name" value="PAS domain"/>
    <property type="match status" value="2"/>
</dbReference>
<dbReference type="CDD" id="cd11386">
    <property type="entry name" value="MCP_signal"/>
    <property type="match status" value="1"/>
</dbReference>
<keyword evidence="7 9" id="KW-0807">Transducer</keyword>
<evidence type="ECO:0000256" key="2">
    <source>
        <dbReference type="ARBA" id="ARBA00022475"/>
    </source>
</evidence>
<dbReference type="InterPro" id="IPR003660">
    <property type="entry name" value="HAMP_dom"/>
</dbReference>
<dbReference type="RefSeq" id="WP_284203148.1">
    <property type="nucleotide sequence ID" value="NZ_BSPQ01000002.1"/>
</dbReference>
<evidence type="ECO:0000313" key="14">
    <source>
        <dbReference type="EMBL" id="GLS90025.1"/>
    </source>
</evidence>
<evidence type="ECO:0000256" key="4">
    <source>
        <dbReference type="ARBA" id="ARBA00022692"/>
    </source>
</evidence>
<keyword evidence="5 11" id="KW-1133">Transmembrane helix</keyword>
<dbReference type="Gene3D" id="1.10.287.950">
    <property type="entry name" value="Methyl-accepting chemotaxis protein"/>
    <property type="match status" value="1"/>
</dbReference>
<dbReference type="EMBL" id="BSPQ01000002">
    <property type="protein sequence ID" value="GLS90025.1"/>
    <property type="molecule type" value="Genomic_DNA"/>
</dbReference>
<organism evidence="14 15">
    <name type="scientific">Psychromonas marina</name>
    <dbReference type="NCBI Taxonomy" id="88364"/>
    <lineage>
        <taxon>Bacteria</taxon>
        <taxon>Pseudomonadati</taxon>
        <taxon>Pseudomonadota</taxon>
        <taxon>Gammaproteobacteria</taxon>
        <taxon>Alteromonadales</taxon>
        <taxon>Psychromonadaceae</taxon>
        <taxon>Psychromonas</taxon>
    </lineage>
</organism>
<gene>
    <name evidence="14" type="ORF">GCM10007916_10920</name>
</gene>
<proteinExistence type="inferred from homology"/>
<dbReference type="CDD" id="cd12913">
    <property type="entry name" value="PDC1_MCP_like"/>
    <property type="match status" value="1"/>
</dbReference>
<dbReference type="Pfam" id="PF00672">
    <property type="entry name" value="HAMP"/>
    <property type="match status" value="1"/>
</dbReference>
<feature type="transmembrane region" description="Helical" evidence="11">
    <location>
        <begin position="6"/>
        <end position="25"/>
    </location>
</feature>
<keyword evidence="10" id="KW-0175">Coiled coil</keyword>
<evidence type="ECO:0000256" key="5">
    <source>
        <dbReference type="ARBA" id="ARBA00022989"/>
    </source>
</evidence>
<dbReference type="PROSITE" id="PS50885">
    <property type="entry name" value="HAMP"/>
    <property type="match status" value="1"/>
</dbReference>
<evidence type="ECO:0000256" key="10">
    <source>
        <dbReference type="SAM" id="Coils"/>
    </source>
</evidence>
<dbReference type="SUPFAM" id="SSF58104">
    <property type="entry name" value="Methyl-accepting chemotaxis protein (MCP) signaling domain"/>
    <property type="match status" value="1"/>
</dbReference>
<evidence type="ECO:0000256" key="6">
    <source>
        <dbReference type="ARBA" id="ARBA00023136"/>
    </source>
</evidence>
<dbReference type="InterPro" id="IPR033479">
    <property type="entry name" value="dCache_1"/>
</dbReference>
<dbReference type="Proteomes" id="UP001157353">
    <property type="component" value="Unassembled WGS sequence"/>
</dbReference>
<evidence type="ECO:0000259" key="12">
    <source>
        <dbReference type="PROSITE" id="PS50111"/>
    </source>
</evidence>
<dbReference type="Pfam" id="PF00015">
    <property type="entry name" value="MCPsignal"/>
    <property type="match status" value="1"/>
</dbReference>
<feature type="coiled-coil region" evidence="10">
    <location>
        <begin position="516"/>
        <end position="574"/>
    </location>
</feature>
<protein>
    <submittedName>
        <fullName evidence="14">Methyl-accepting chemotaxis protein</fullName>
    </submittedName>
</protein>
<feature type="domain" description="Methyl-accepting transducer" evidence="12">
    <location>
        <begin position="354"/>
        <end position="590"/>
    </location>
</feature>
<evidence type="ECO:0000313" key="15">
    <source>
        <dbReference type="Proteomes" id="UP001157353"/>
    </source>
</evidence>
<keyword evidence="2" id="KW-1003">Cell membrane</keyword>
<evidence type="ECO:0000256" key="7">
    <source>
        <dbReference type="ARBA" id="ARBA00023224"/>
    </source>
</evidence>
<keyword evidence="4 11" id="KW-0812">Transmembrane</keyword>
<evidence type="ECO:0000256" key="9">
    <source>
        <dbReference type="PROSITE-ProRule" id="PRU00284"/>
    </source>
</evidence>
<keyword evidence="15" id="KW-1185">Reference proteome</keyword>
<dbReference type="PANTHER" id="PTHR32089">
    <property type="entry name" value="METHYL-ACCEPTING CHEMOTAXIS PROTEIN MCPB"/>
    <property type="match status" value="1"/>
</dbReference>
<evidence type="ECO:0000256" key="8">
    <source>
        <dbReference type="ARBA" id="ARBA00029447"/>
    </source>
</evidence>
<dbReference type="SMART" id="SM00283">
    <property type="entry name" value="MA"/>
    <property type="match status" value="1"/>
</dbReference>
<name>A0ABQ6DY70_9GAMM</name>
<comment type="similarity">
    <text evidence="8">Belongs to the methyl-accepting chemotaxis (MCP) protein family.</text>
</comment>
<evidence type="ECO:0000256" key="11">
    <source>
        <dbReference type="SAM" id="Phobius"/>
    </source>
</evidence>
<keyword evidence="3" id="KW-0145">Chemotaxis</keyword>
<dbReference type="SUPFAM" id="SSF103190">
    <property type="entry name" value="Sensory domain-like"/>
    <property type="match status" value="1"/>
</dbReference>
<sequence>MKVAVKVVLGTSLVLVLAISMLSFFQYREMTDNLRQHSSHSIEESSDALAQQVTNWLNSKIEVIDLISQNLDNNTSRSNIQNTFNAPVLKDQFILLFGGLETDGIAISNDPTWDSTGWDARTRPWYHVAETSHRATITEPYTDPVTDEIIISVVAPLTDGGQFKGAFGGDLSLKVVSDALNTLTFDDAGYAFLLAKDGNIISHPKIENNNKNYNQLFAGVSPSMNKQVQEIQVDGETLWVSFTALKDLRGMDWYIGVVVQESIVMADANAMGFKNVIGGILSVLISIVLLGAMMKKILQPIGCLAASLTEINSGNGDLTKRLPITSTDEFGDVARQFNVFIANLQGTITNVKKLASDVYQSNENVSNESEKASSELVQQLSELDQLATAMNEMASSAVEVANNAQVAAQSATTAGQETATGVAIVSNATDSINNLAVQMETAVESVVELANFSNNIESILTVITAIAEQTNLLALNAAIEAARAGESGRGFAVVADEVRSLASRTQESTSEIKLMIEQLQAGVRYAENNIKESREVAMTTAEEASKANDALDTIRDAIMQINDMNLQIASAAEQQSRTSEEINQNTTNIRDISQDVSNGAQQQAQYAKLMKQQVKEQDTQLNQFKV</sequence>
<dbReference type="SMART" id="SM00304">
    <property type="entry name" value="HAMP"/>
    <property type="match status" value="1"/>
</dbReference>
<dbReference type="InterPro" id="IPR004089">
    <property type="entry name" value="MCPsignal_dom"/>
</dbReference>
<comment type="caution">
    <text evidence="14">The sequence shown here is derived from an EMBL/GenBank/DDBJ whole genome shotgun (WGS) entry which is preliminary data.</text>
</comment>
<dbReference type="InterPro" id="IPR029151">
    <property type="entry name" value="Sensor-like_sf"/>
</dbReference>
<dbReference type="PROSITE" id="PS50111">
    <property type="entry name" value="CHEMOTAXIS_TRANSDUC_2"/>
    <property type="match status" value="1"/>
</dbReference>
<dbReference type="Pfam" id="PF02743">
    <property type="entry name" value="dCache_1"/>
    <property type="match status" value="1"/>
</dbReference>
<keyword evidence="6 11" id="KW-0472">Membrane</keyword>
<evidence type="ECO:0000256" key="3">
    <source>
        <dbReference type="ARBA" id="ARBA00022500"/>
    </source>
</evidence>
<evidence type="ECO:0000259" key="13">
    <source>
        <dbReference type="PROSITE" id="PS50885"/>
    </source>
</evidence>
<accession>A0ABQ6DY70</accession>
<dbReference type="CDD" id="cd12912">
    <property type="entry name" value="PDC2_MCP_like"/>
    <property type="match status" value="1"/>
</dbReference>
<dbReference type="CDD" id="cd06225">
    <property type="entry name" value="HAMP"/>
    <property type="match status" value="1"/>
</dbReference>
<feature type="transmembrane region" description="Helical" evidence="11">
    <location>
        <begin position="275"/>
        <end position="294"/>
    </location>
</feature>
<reference evidence="15" key="1">
    <citation type="journal article" date="2019" name="Int. J. Syst. Evol. Microbiol.">
        <title>The Global Catalogue of Microorganisms (GCM) 10K type strain sequencing project: providing services to taxonomists for standard genome sequencing and annotation.</title>
        <authorList>
            <consortium name="The Broad Institute Genomics Platform"/>
            <consortium name="The Broad Institute Genome Sequencing Center for Infectious Disease"/>
            <person name="Wu L."/>
            <person name="Ma J."/>
        </authorList>
    </citation>
    <scope>NUCLEOTIDE SEQUENCE [LARGE SCALE GENOMIC DNA]</scope>
    <source>
        <strain evidence="15">NBRC 103166</strain>
    </source>
</reference>